<keyword evidence="3" id="KW-0560">Oxidoreductase</keyword>
<evidence type="ECO:0000256" key="4">
    <source>
        <dbReference type="ARBA" id="ARBA00023004"/>
    </source>
</evidence>
<evidence type="ECO:0008006" key="8">
    <source>
        <dbReference type="Google" id="ProtNLM"/>
    </source>
</evidence>
<dbReference type="GO" id="GO:0051539">
    <property type="term" value="F:4 iron, 4 sulfur cluster binding"/>
    <property type="evidence" value="ECO:0007669"/>
    <property type="project" value="UniProtKB-KW"/>
</dbReference>
<dbReference type="AlphaFoldDB" id="A0A6S6P8Q6"/>
<dbReference type="Proteomes" id="UP000515734">
    <property type="component" value="Chromosome"/>
</dbReference>
<dbReference type="Gene3D" id="3.50.50.60">
    <property type="entry name" value="FAD/NAD(P)-binding domain"/>
    <property type="match status" value="1"/>
</dbReference>
<dbReference type="InterPro" id="IPR039650">
    <property type="entry name" value="HdrA-like"/>
</dbReference>
<dbReference type="RefSeq" id="WP_185291831.1">
    <property type="nucleotide sequence ID" value="NZ_AP023287.1"/>
</dbReference>
<dbReference type="PRINTS" id="PR00411">
    <property type="entry name" value="PNDRDTASEI"/>
</dbReference>
<reference evidence="6 7" key="1">
    <citation type="submission" date="2020-07" db="EMBL/GenBank/DDBJ databases">
        <title>Complete genome sequence of Mycolicibacterium litorale like strain isolated from cardiac implantable electronic device infection.</title>
        <authorList>
            <person name="Fukano H."/>
            <person name="Miyama H."/>
            <person name="Hoshino Y."/>
        </authorList>
    </citation>
    <scope>NUCLEOTIDE SEQUENCE [LARGE SCALE GENOMIC DNA]</scope>
    <source>
        <strain evidence="6 7">NIIDNTM18</strain>
    </source>
</reference>
<keyword evidence="1" id="KW-0004">4Fe-4S</keyword>
<dbReference type="PANTHER" id="PTHR43498">
    <property type="entry name" value="FERREDOXIN:COB-COM HETERODISULFIDE REDUCTASE SUBUNIT A"/>
    <property type="match status" value="1"/>
</dbReference>
<keyword evidence="4" id="KW-0408">Iron</keyword>
<evidence type="ECO:0000256" key="5">
    <source>
        <dbReference type="ARBA" id="ARBA00023014"/>
    </source>
</evidence>
<evidence type="ECO:0000313" key="6">
    <source>
        <dbReference type="EMBL" id="BCI53867.1"/>
    </source>
</evidence>
<protein>
    <recommendedName>
        <fullName evidence="8">FAD dependent oxidoreductase</fullName>
    </recommendedName>
</protein>
<evidence type="ECO:0000313" key="7">
    <source>
        <dbReference type="Proteomes" id="UP000515734"/>
    </source>
</evidence>
<sequence>MPDEYDYDVAVIGGGTAGAFAGIAAAATGAKTVIVEQYGYLGGILSLGMNLLGSADAEGYWALGGYPRDIVRDLIKNGHATPPVKDSLFGSILAQDPEPFKIYLLRAAREYGADLLFHTMFLDAEREGNRVTRIKIANKAGISTLRVKNVVDATGDADVVARAGGEFVFGNATDRVTQPVSNIFRVGGVDLDQVWDYLEANPDDRTAPTGWSGEAYTMDYIRNTPGVHLMAFQNLIKKAKAAGDFTLPRNRFGIYTLPGRDDVVINITRVHGIDGTDPWDVSRAEAETQLQTYEAVNFLRKYAPGFQNTYLLSNPHQLGVRETRHIVGEHMLTKEDVLAGRDFEDQLGRGAYPLDIHDTGIGASVLGSKVEGGGITLKHLPRSYGIPKRSLIPNGLDNVAVAGRCISSDHEAAGSVRGQAVCMVSGHAAGTLSAMASRTEGTPLRDIPHQEVQEVLLHQGAVLDRNQLID</sequence>
<evidence type="ECO:0000256" key="3">
    <source>
        <dbReference type="ARBA" id="ARBA00023002"/>
    </source>
</evidence>
<gene>
    <name evidence="6" type="ORF">NIIDNTM18_31450</name>
</gene>
<dbReference type="SUPFAM" id="SSF51905">
    <property type="entry name" value="FAD/NAD(P)-binding domain"/>
    <property type="match status" value="1"/>
</dbReference>
<proteinExistence type="predicted"/>
<name>A0A6S6P8Q6_9MYCO</name>
<keyword evidence="5" id="KW-0411">Iron-sulfur</keyword>
<evidence type="ECO:0000256" key="1">
    <source>
        <dbReference type="ARBA" id="ARBA00022485"/>
    </source>
</evidence>
<keyword evidence="2" id="KW-0479">Metal-binding</keyword>
<dbReference type="GO" id="GO:0016491">
    <property type="term" value="F:oxidoreductase activity"/>
    <property type="evidence" value="ECO:0007669"/>
    <property type="project" value="UniProtKB-KW"/>
</dbReference>
<evidence type="ECO:0000256" key="2">
    <source>
        <dbReference type="ARBA" id="ARBA00022723"/>
    </source>
</evidence>
<dbReference type="GO" id="GO:0046872">
    <property type="term" value="F:metal ion binding"/>
    <property type="evidence" value="ECO:0007669"/>
    <property type="project" value="UniProtKB-KW"/>
</dbReference>
<dbReference type="PANTHER" id="PTHR43498:SF1">
    <property type="entry name" value="COB--COM HETERODISULFIDE REDUCTASE IRON-SULFUR SUBUNIT A"/>
    <property type="match status" value="1"/>
</dbReference>
<organism evidence="6 7">
    <name type="scientific">Mycolicibacterium litorale</name>
    <dbReference type="NCBI Taxonomy" id="758802"/>
    <lineage>
        <taxon>Bacteria</taxon>
        <taxon>Bacillati</taxon>
        <taxon>Actinomycetota</taxon>
        <taxon>Actinomycetes</taxon>
        <taxon>Mycobacteriales</taxon>
        <taxon>Mycobacteriaceae</taxon>
        <taxon>Mycolicibacterium</taxon>
    </lineage>
</organism>
<dbReference type="EMBL" id="AP023287">
    <property type="protein sequence ID" value="BCI53867.1"/>
    <property type="molecule type" value="Genomic_DNA"/>
</dbReference>
<dbReference type="Pfam" id="PF12831">
    <property type="entry name" value="FAD_oxidored"/>
    <property type="match status" value="1"/>
</dbReference>
<accession>A0A6S6P8Q6</accession>
<dbReference type="InterPro" id="IPR036188">
    <property type="entry name" value="FAD/NAD-bd_sf"/>
</dbReference>